<protein>
    <recommendedName>
        <fullName evidence="4">Secreted protein</fullName>
    </recommendedName>
</protein>
<evidence type="ECO:0000313" key="2">
    <source>
        <dbReference type="EMBL" id="KAI5068442.1"/>
    </source>
</evidence>
<feature type="chain" id="PRO_5039416460" description="Secreted protein" evidence="1">
    <location>
        <begin position="32"/>
        <end position="140"/>
    </location>
</feature>
<organism evidence="2 3">
    <name type="scientific">Adiantum capillus-veneris</name>
    <name type="common">Maidenhair fern</name>
    <dbReference type="NCBI Taxonomy" id="13818"/>
    <lineage>
        <taxon>Eukaryota</taxon>
        <taxon>Viridiplantae</taxon>
        <taxon>Streptophyta</taxon>
        <taxon>Embryophyta</taxon>
        <taxon>Tracheophyta</taxon>
        <taxon>Polypodiopsida</taxon>
        <taxon>Polypodiidae</taxon>
        <taxon>Polypodiales</taxon>
        <taxon>Pteridineae</taxon>
        <taxon>Pteridaceae</taxon>
        <taxon>Vittarioideae</taxon>
        <taxon>Adiantum</taxon>
    </lineage>
</organism>
<dbReference type="Proteomes" id="UP000886520">
    <property type="component" value="Chromosome 16"/>
</dbReference>
<dbReference type="PANTHER" id="PTHR35288">
    <property type="entry name" value="TAIL FIBER"/>
    <property type="match status" value="1"/>
</dbReference>
<comment type="caution">
    <text evidence="2">The sequence shown here is derived from an EMBL/GenBank/DDBJ whole genome shotgun (WGS) entry which is preliminary data.</text>
</comment>
<feature type="signal peptide" evidence="1">
    <location>
        <begin position="1"/>
        <end position="31"/>
    </location>
</feature>
<gene>
    <name evidence="2" type="ORF">GOP47_0016787</name>
</gene>
<evidence type="ECO:0000313" key="3">
    <source>
        <dbReference type="Proteomes" id="UP000886520"/>
    </source>
</evidence>
<accession>A0A9D4UJ07</accession>
<keyword evidence="3" id="KW-1185">Reference proteome</keyword>
<dbReference type="AlphaFoldDB" id="A0A9D4UJ07"/>
<evidence type="ECO:0008006" key="4">
    <source>
        <dbReference type="Google" id="ProtNLM"/>
    </source>
</evidence>
<dbReference type="OrthoDB" id="2016444at2759"/>
<sequence>MWSASIPIRAGQIFFFVILLQIPLFRVPCRSGTCTSPLQITAAQLVTSKVIPHGVVKALLYPGACIQTIFSVSTLPQWSTLFEKYNLTDVTTQSVELNRLELLIGSYFAVAGRACLTSQVQRLARPVARPLKSSAKSKLK</sequence>
<dbReference type="PANTHER" id="PTHR35288:SF1">
    <property type="entry name" value="TAIL FIBER"/>
    <property type="match status" value="1"/>
</dbReference>
<reference evidence="2" key="1">
    <citation type="submission" date="2021-01" db="EMBL/GenBank/DDBJ databases">
        <title>Adiantum capillus-veneris genome.</title>
        <authorList>
            <person name="Fang Y."/>
            <person name="Liao Q."/>
        </authorList>
    </citation>
    <scope>NUCLEOTIDE SEQUENCE</scope>
    <source>
        <strain evidence="2">H3</strain>
        <tissue evidence="2">Leaf</tissue>
    </source>
</reference>
<name>A0A9D4UJ07_ADICA</name>
<evidence type="ECO:0000256" key="1">
    <source>
        <dbReference type="SAM" id="SignalP"/>
    </source>
</evidence>
<keyword evidence="1" id="KW-0732">Signal</keyword>
<proteinExistence type="predicted"/>
<dbReference type="EMBL" id="JABFUD020000016">
    <property type="protein sequence ID" value="KAI5068442.1"/>
    <property type="molecule type" value="Genomic_DNA"/>
</dbReference>